<evidence type="ECO:0000256" key="1">
    <source>
        <dbReference type="SAM" id="Coils"/>
    </source>
</evidence>
<proteinExistence type="predicted"/>
<dbReference type="Proteomes" id="UP000232133">
    <property type="component" value="Chromosome"/>
</dbReference>
<evidence type="ECO:0000313" key="2">
    <source>
        <dbReference type="EMBL" id="ATZ59697.1"/>
    </source>
</evidence>
<reference evidence="2 3" key="1">
    <citation type="submission" date="2016-10" db="EMBL/GenBank/DDBJ databases">
        <authorList>
            <person name="Varghese N."/>
        </authorList>
    </citation>
    <scope>NUCLEOTIDE SEQUENCE [LARGE SCALE GENOMIC DNA]</scope>
    <source>
        <strain evidence="2 3">KB11</strain>
    </source>
</reference>
<dbReference type="AlphaFoldDB" id="A0A2H4U6E7"/>
<organism evidence="2 3">
    <name type="scientific">Methanobrevibacter smithii</name>
    <dbReference type="NCBI Taxonomy" id="2173"/>
    <lineage>
        <taxon>Archaea</taxon>
        <taxon>Methanobacteriati</taxon>
        <taxon>Methanobacteriota</taxon>
        <taxon>Methanomada group</taxon>
        <taxon>Methanobacteria</taxon>
        <taxon>Methanobacteriales</taxon>
        <taxon>Methanobacteriaceae</taxon>
        <taxon>Methanobrevibacter</taxon>
    </lineage>
</organism>
<evidence type="ECO:0000313" key="3">
    <source>
        <dbReference type="Proteomes" id="UP000232133"/>
    </source>
</evidence>
<dbReference type="EMBL" id="CP017803">
    <property type="protein sequence ID" value="ATZ59697.1"/>
    <property type="molecule type" value="Genomic_DNA"/>
</dbReference>
<feature type="coiled-coil region" evidence="1">
    <location>
        <begin position="692"/>
        <end position="719"/>
    </location>
</feature>
<gene>
    <name evidence="2" type="ORF">BK798_04320</name>
</gene>
<dbReference type="RefSeq" id="WP_100815456.1">
    <property type="nucleotide sequence ID" value="NZ_CP017803.1"/>
</dbReference>
<protein>
    <submittedName>
        <fullName evidence="2">DNA repair ATPase</fullName>
    </submittedName>
</protein>
<sequence>MKNFEFLKDFDSDMYALLSEFEREAVKNPKITESYVTPFLEKVVNDILQRNNNAIDDPYVGFSKRVDKLYELKIMDYKFKCMLLEAYQMRNAITHKSIEDFLKSDNKIPFQLHRSLFDIAWKYFQLCNENYYYPGKPEYTPIYNLNSKTIKPTPKPSDNRNFSRCIICGRANDSKNSNFCISCNNELEYQNEIINLKNNLNISHFTKEEVNQIHSSMYTSQLLIELTTKKLLKKTNRHYSLNEAEYEKLIEFTYECYDMEKTLTEFLNGKYTSKQIKQSKYYKCGQKGIHPFVEFYKIVENQIFEDFLNQIAMKIPIGEILENTQINKSQINNWYDKNKDSFIKGEHNSEFITYNKLLMEQYLTLKRKQYLNDDIKAELQINDEIISFWTDSFDMESALFKNSLNEIRMNLFLNNLKEGKSKEEALEIAEITDFEELLKDKDFENEYKTEYYENRVDRLIKSLKTMSFDKALKRAGISENDYNRWYAAGKKQCLLKKDDDEFCLNFYINVTRVLMDRYLKLRSEGKTKTEACKKINTDLNEVKRWCNWNESGLFIDFKENNKKITAKLIIDAIKDEKSKDKIAENTDITVNELNKIIDLGSQNDRIYREVYEEYESVYLSKHLEVFLKEIKNKNLEKALKTSGIEKSELDSAYNSGKNGDERFTKFYNDYLNFKISCYITQIIRGKTVSKALKNSNLTDEELKDNLKEIESRILDKQMNSVIGEIAKNRTTRQAAKKARIRIDEIYRWYLEGKKGNEKFKDFADIYHELYVEVGCEIFQNFLNKGKTPKQILKIMNEDITREDYEFWIKNNLISDKNVEAKLYTEDEIKEKIENEGFRQKEEKSLSGLSIIGC</sequence>
<name>A0A2H4U6E7_METSM</name>
<keyword evidence="1" id="KW-0175">Coiled coil</keyword>
<dbReference type="GeneID" id="35118576"/>
<accession>A0A2H4U6E7</accession>